<dbReference type="Proteomes" id="UP001595616">
    <property type="component" value="Unassembled WGS sequence"/>
</dbReference>
<protein>
    <recommendedName>
        <fullName evidence="4">Initiator Rep protein domain-containing protein</fullName>
    </recommendedName>
</protein>
<keyword evidence="3" id="KW-1185">Reference proteome</keyword>
<dbReference type="InterPro" id="IPR036388">
    <property type="entry name" value="WH-like_DNA-bd_sf"/>
</dbReference>
<dbReference type="Pfam" id="PF21205">
    <property type="entry name" value="Rep3_C"/>
    <property type="match status" value="1"/>
</dbReference>
<evidence type="ECO:0000313" key="3">
    <source>
        <dbReference type="Proteomes" id="UP001595616"/>
    </source>
</evidence>
<accession>A0ABV7Z4A6</accession>
<dbReference type="Gene3D" id="1.10.10.10">
    <property type="entry name" value="Winged helix-like DNA-binding domain superfamily/Winged helix DNA-binding domain"/>
    <property type="match status" value="1"/>
</dbReference>
<dbReference type="RefSeq" id="WP_379840281.1">
    <property type="nucleotide sequence ID" value="NZ_JBHRYQ010000002.1"/>
</dbReference>
<sequence>MSKKQIVEIQNNEDYIILNNPLASPKFIRLIGKGKEMTINDVYTPKIFYEIASRLTPEHLLNIKRNQSIVFDISIKDFLQSIGANKKNYKHFIESVEIMQSNLLRWKEGDDIITTAIVTKSIHNPKTGKVEMFIDSDIAKRILEIKIDGNFSFLKSNVFRLQNAQAIKLYPFLKSWVNHGQYQTDLERFKFQFGYNTPGYKYWSNLEIKVLKPAIDEINEKTDINAYYETLGENLDGKRPKVRGVIFKIRKKEDIKLLVSSETNQTEGPVMNKNQTTLYEEEEKIAGIYALFLKIEIEQKPSEIAAKAHLKNLVEEIGIQATRDGILGMVDSKAKPKSMAFFTAKNLLKYPGFEKAKQEAATKKMEQQKQKEQELKNQRTIEELKRLFEEARKKFHVETYKNLESEKKQELLEKLWDNVEFKSIYFKENNITKPNSFGIQKIAELVAYPNGIDEKKHFKHFAKKNYNIGIDYNEAGEIIIKS</sequence>
<feature type="coiled-coil region" evidence="1">
    <location>
        <begin position="353"/>
        <end position="390"/>
    </location>
</feature>
<dbReference type="EMBL" id="JBHRYQ010000002">
    <property type="protein sequence ID" value="MFC3813295.1"/>
    <property type="molecule type" value="Genomic_DNA"/>
</dbReference>
<organism evidence="2 3">
    <name type="scientific">Lacihabitans lacunae</name>
    <dbReference type="NCBI Taxonomy" id="1028214"/>
    <lineage>
        <taxon>Bacteria</taxon>
        <taxon>Pseudomonadati</taxon>
        <taxon>Bacteroidota</taxon>
        <taxon>Cytophagia</taxon>
        <taxon>Cytophagales</taxon>
        <taxon>Leadbetterellaceae</taxon>
        <taxon>Lacihabitans</taxon>
    </lineage>
</organism>
<evidence type="ECO:0000256" key="1">
    <source>
        <dbReference type="SAM" id="Coils"/>
    </source>
</evidence>
<gene>
    <name evidence="2" type="ORF">ACFOOI_21700</name>
</gene>
<dbReference type="InterPro" id="IPR036390">
    <property type="entry name" value="WH_DNA-bd_sf"/>
</dbReference>
<evidence type="ECO:0000313" key="2">
    <source>
        <dbReference type="EMBL" id="MFC3813295.1"/>
    </source>
</evidence>
<keyword evidence="1" id="KW-0175">Coiled coil</keyword>
<comment type="caution">
    <text evidence="2">The sequence shown here is derived from an EMBL/GenBank/DDBJ whole genome shotgun (WGS) entry which is preliminary data.</text>
</comment>
<dbReference type="SUPFAM" id="SSF46785">
    <property type="entry name" value="Winged helix' DNA-binding domain"/>
    <property type="match status" value="1"/>
</dbReference>
<proteinExistence type="predicted"/>
<name>A0ABV7Z4A6_9BACT</name>
<evidence type="ECO:0008006" key="4">
    <source>
        <dbReference type="Google" id="ProtNLM"/>
    </source>
</evidence>
<reference evidence="3" key="1">
    <citation type="journal article" date="2019" name="Int. J. Syst. Evol. Microbiol.">
        <title>The Global Catalogue of Microorganisms (GCM) 10K type strain sequencing project: providing services to taxonomists for standard genome sequencing and annotation.</title>
        <authorList>
            <consortium name="The Broad Institute Genomics Platform"/>
            <consortium name="The Broad Institute Genome Sequencing Center for Infectious Disease"/>
            <person name="Wu L."/>
            <person name="Ma J."/>
        </authorList>
    </citation>
    <scope>NUCLEOTIDE SEQUENCE [LARGE SCALE GENOMIC DNA]</scope>
    <source>
        <strain evidence="3">CECT 7956</strain>
    </source>
</reference>